<evidence type="ECO:0000313" key="2">
    <source>
        <dbReference type="EMBL" id="VEB38197.1"/>
    </source>
</evidence>
<dbReference type="AlphaFoldDB" id="A0A0W0SA03"/>
<dbReference type="InterPro" id="IPR018531">
    <property type="entry name" value="DUF1993"/>
</dbReference>
<dbReference type="Pfam" id="PF09351">
    <property type="entry name" value="DUF1993"/>
    <property type="match status" value="1"/>
</dbReference>
<dbReference type="Proteomes" id="UP000054921">
    <property type="component" value="Unassembled WGS sequence"/>
</dbReference>
<gene>
    <name evidence="1" type="ORF">Lche_1912</name>
    <name evidence="2" type="ORF">NCTC11976_02612</name>
</gene>
<dbReference type="EMBL" id="LNXW01000013">
    <property type="protein sequence ID" value="KTC79892.1"/>
    <property type="molecule type" value="Genomic_DNA"/>
</dbReference>
<dbReference type="OrthoDB" id="338237at2"/>
<dbReference type="PANTHER" id="PTHR36922">
    <property type="entry name" value="BLL2446 PROTEIN"/>
    <property type="match status" value="1"/>
</dbReference>
<dbReference type="EMBL" id="LR134173">
    <property type="protein sequence ID" value="VEB38197.1"/>
    <property type="molecule type" value="Genomic_DNA"/>
</dbReference>
<reference evidence="2 4" key="2">
    <citation type="submission" date="2018-12" db="EMBL/GenBank/DDBJ databases">
        <authorList>
            <consortium name="Pathogen Informatics"/>
        </authorList>
    </citation>
    <scope>NUCLEOTIDE SEQUENCE [LARGE SCALE GENOMIC DNA]</scope>
    <source>
        <strain evidence="2 4">NCTC11976</strain>
    </source>
</reference>
<keyword evidence="4" id="KW-1185">Reference proteome</keyword>
<proteinExistence type="predicted"/>
<dbReference type="STRING" id="28084.Lche_1912"/>
<evidence type="ECO:0000313" key="4">
    <source>
        <dbReference type="Proteomes" id="UP000277577"/>
    </source>
</evidence>
<dbReference type="Proteomes" id="UP000277577">
    <property type="component" value="Chromosome"/>
</dbReference>
<organism evidence="1 3">
    <name type="scientific">Legionella cherrii</name>
    <dbReference type="NCBI Taxonomy" id="28084"/>
    <lineage>
        <taxon>Bacteria</taxon>
        <taxon>Pseudomonadati</taxon>
        <taxon>Pseudomonadota</taxon>
        <taxon>Gammaproteobacteria</taxon>
        <taxon>Legionellales</taxon>
        <taxon>Legionellaceae</taxon>
        <taxon>Legionella</taxon>
    </lineage>
</organism>
<dbReference type="RefSeq" id="WP_028380247.1">
    <property type="nucleotide sequence ID" value="NZ_CAAAIT010000001.1"/>
</dbReference>
<sequence>MKQNISMYSASVPVFKQMLTALNAILEKTQAHIDNNKMDPNVFLQASLFPDMFNFTRQVQIATDFAKGVAARLADKEVPAFEDNEKTFFELRGRIEKTLFFLSSILPEHINGSETKEIIIRPGTPKERKFVGQTYLLHYGIPQFFFHMTTAYDILRSLGVTIGKMDYMGTF</sequence>
<accession>A0A0W0SA03</accession>
<dbReference type="Gene3D" id="1.20.120.450">
    <property type="entry name" value="dinb family like domain"/>
    <property type="match status" value="1"/>
</dbReference>
<protein>
    <submittedName>
        <fullName evidence="2">Uncharacterized protein conserved in bacteria</fullName>
    </submittedName>
</protein>
<dbReference type="InterPro" id="IPR034660">
    <property type="entry name" value="DinB/YfiT-like"/>
</dbReference>
<reference evidence="1 3" key="1">
    <citation type="submission" date="2015-11" db="EMBL/GenBank/DDBJ databases">
        <title>Genomic analysis of 38 Legionella species identifies large and diverse effector repertoires.</title>
        <authorList>
            <person name="Burstein D."/>
            <person name="Amaro F."/>
            <person name="Zusman T."/>
            <person name="Lifshitz Z."/>
            <person name="Cohen O."/>
            <person name="Gilbert J.A."/>
            <person name="Pupko T."/>
            <person name="Shuman H.A."/>
            <person name="Segal G."/>
        </authorList>
    </citation>
    <scope>NUCLEOTIDE SEQUENCE [LARGE SCALE GENOMIC DNA]</scope>
    <source>
        <strain evidence="1 3">ORW</strain>
    </source>
</reference>
<dbReference type="PATRIC" id="fig|28084.5.peg.2075"/>
<evidence type="ECO:0000313" key="3">
    <source>
        <dbReference type="Proteomes" id="UP000054921"/>
    </source>
</evidence>
<dbReference type="SUPFAM" id="SSF109854">
    <property type="entry name" value="DinB/YfiT-like putative metalloenzymes"/>
    <property type="match status" value="1"/>
</dbReference>
<dbReference type="PANTHER" id="PTHR36922:SF1">
    <property type="entry name" value="DUF1993 DOMAIN-CONTAINING PROTEIN"/>
    <property type="match status" value="1"/>
</dbReference>
<name>A0A0W0SA03_9GAMM</name>
<evidence type="ECO:0000313" key="1">
    <source>
        <dbReference type="EMBL" id="KTC79892.1"/>
    </source>
</evidence>